<reference evidence="1 2" key="1">
    <citation type="submission" date="2019-07" db="EMBL/GenBank/DDBJ databases">
        <title>Whole genome shotgun sequence of Halolactibacillus alkaliphilus NBRC 103919.</title>
        <authorList>
            <person name="Hosoyama A."/>
            <person name="Uohara A."/>
            <person name="Ohji S."/>
            <person name="Ichikawa N."/>
        </authorList>
    </citation>
    <scope>NUCLEOTIDE SEQUENCE [LARGE SCALE GENOMIC DNA]</scope>
    <source>
        <strain evidence="1 2">NBRC 103919</strain>
    </source>
</reference>
<proteinExistence type="predicted"/>
<evidence type="ECO:0000313" key="1">
    <source>
        <dbReference type="EMBL" id="GEN56788.1"/>
    </source>
</evidence>
<accession>A0A511X1G6</accession>
<protein>
    <recommendedName>
        <fullName evidence="3">Spore coat protein CotO</fullName>
    </recommendedName>
</protein>
<evidence type="ECO:0000313" key="2">
    <source>
        <dbReference type="Proteomes" id="UP000321400"/>
    </source>
</evidence>
<gene>
    <name evidence="1" type="ORF">HAL01_12520</name>
</gene>
<organism evidence="1 2">
    <name type="scientific">Halolactibacillus alkaliphilus</name>
    <dbReference type="NCBI Taxonomy" id="442899"/>
    <lineage>
        <taxon>Bacteria</taxon>
        <taxon>Bacillati</taxon>
        <taxon>Bacillota</taxon>
        <taxon>Bacilli</taxon>
        <taxon>Bacillales</taxon>
        <taxon>Bacillaceae</taxon>
        <taxon>Halolactibacillus</taxon>
    </lineage>
</organism>
<dbReference type="AlphaFoldDB" id="A0A511X1G6"/>
<comment type="caution">
    <text evidence="1">The sequence shown here is derived from an EMBL/GenBank/DDBJ whole genome shotgun (WGS) entry which is preliminary data.</text>
</comment>
<name>A0A511X1G6_9BACI</name>
<dbReference type="EMBL" id="BJYE01000013">
    <property type="protein sequence ID" value="GEN56788.1"/>
    <property type="molecule type" value="Genomic_DNA"/>
</dbReference>
<sequence>MPKRKITLSKLETLEEYVSQNDKQQTNEDIPLRALSDPLLASNTLITDIDALLKPSMLSIRHEIKVVLKTGDYYVGIPVQRDDDLLTIDTGRKNTVLSMTDIDSFQIIGIK</sequence>
<evidence type="ECO:0008006" key="3">
    <source>
        <dbReference type="Google" id="ProtNLM"/>
    </source>
</evidence>
<dbReference type="Proteomes" id="UP000321400">
    <property type="component" value="Unassembled WGS sequence"/>
</dbReference>
<dbReference type="RefSeq" id="WP_089801604.1">
    <property type="nucleotide sequence ID" value="NZ_BJYE01000013.1"/>
</dbReference>
<keyword evidence="2" id="KW-1185">Reference proteome</keyword>